<gene>
    <name evidence="4" type="ORF">Ga0061063_1400</name>
</gene>
<dbReference type="InterPro" id="IPR000073">
    <property type="entry name" value="AB_hydrolase_1"/>
</dbReference>
<dbReference type="Proteomes" id="UP000243535">
    <property type="component" value="Unassembled WGS sequence"/>
</dbReference>
<dbReference type="InterPro" id="IPR029058">
    <property type="entry name" value="AB_hydrolase_fold"/>
</dbReference>
<dbReference type="EMBL" id="CYHA01000002">
    <property type="protein sequence ID" value="CUA82686.1"/>
    <property type="molecule type" value="Genomic_DNA"/>
</dbReference>
<evidence type="ECO:0000256" key="2">
    <source>
        <dbReference type="PIRSR" id="PIRSR005211-1"/>
    </source>
</evidence>
<dbReference type="InterPro" id="IPR012020">
    <property type="entry name" value="ABHD4"/>
</dbReference>
<dbReference type="PIRSF" id="PIRSF005211">
    <property type="entry name" value="Ab_hydro_YheT"/>
    <property type="match status" value="1"/>
</dbReference>
<dbReference type="OrthoDB" id="332676at2"/>
<protein>
    <submittedName>
        <fullName evidence="4">Predicted hydrolase of the alpha/beta-hydrolase fold</fullName>
    </submittedName>
</protein>
<dbReference type="AlphaFoldDB" id="A0A0K6GVA6"/>
<dbReference type="InterPro" id="IPR050960">
    <property type="entry name" value="AB_hydrolase_4_sf"/>
</dbReference>
<feature type="domain" description="AB hydrolase-1" evidence="3">
    <location>
        <begin position="55"/>
        <end position="292"/>
    </location>
</feature>
<proteinExistence type="inferred from homology"/>
<name>A0A0K6GVA6_9NEIS</name>
<dbReference type="Pfam" id="PF00561">
    <property type="entry name" value="Abhydrolase_1"/>
    <property type="match status" value="1"/>
</dbReference>
<dbReference type="SUPFAM" id="SSF53474">
    <property type="entry name" value="alpha/beta-Hydrolases"/>
    <property type="match status" value="1"/>
</dbReference>
<feature type="active site" description="Charge relay system" evidence="2">
    <location>
        <position position="133"/>
    </location>
</feature>
<comment type="similarity">
    <text evidence="1">Belongs to the AB hydrolase superfamily. AB hydrolase 4 family.</text>
</comment>
<dbReference type="Gene3D" id="3.40.50.1820">
    <property type="entry name" value="alpha/beta hydrolase"/>
    <property type="match status" value="1"/>
</dbReference>
<keyword evidence="5" id="KW-1185">Reference proteome</keyword>
<keyword evidence="4" id="KW-0378">Hydrolase</keyword>
<evidence type="ECO:0000256" key="1">
    <source>
        <dbReference type="ARBA" id="ARBA00010884"/>
    </source>
</evidence>
<dbReference type="PANTHER" id="PTHR10794">
    <property type="entry name" value="ABHYDROLASE DOMAIN-CONTAINING PROTEIN"/>
    <property type="match status" value="1"/>
</dbReference>
<reference evidence="5" key="1">
    <citation type="submission" date="2015-08" db="EMBL/GenBank/DDBJ databases">
        <authorList>
            <person name="Varghese N."/>
        </authorList>
    </citation>
    <scope>NUCLEOTIDE SEQUENCE [LARGE SCALE GENOMIC DNA]</scope>
    <source>
        <strain evidence="5">DSM 17901</strain>
    </source>
</reference>
<dbReference type="GO" id="GO:0034338">
    <property type="term" value="F:short-chain carboxylesterase activity"/>
    <property type="evidence" value="ECO:0007669"/>
    <property type="project" value="TreeGrafter"/>
</dbReference>
<accession>A0A0K6GVA6</accession>
<evidence type="ECO:0000313" key="4">
    <source>
        <dbReference type="EMBL" id="CUA82686.1"/>
    </source>
</evidence>
<evidence type="ECO:0000259" key="3">
    <source>
        <dbReference type="Pfam" id="PF00561"/>
    </source>
</evidence>
<dbReference type="STRING" id="375574.GCA_001418035_01192"/>
<feature type="active site" description="Charge relay system" evidence="2">
    <location>
        <position position="259"/>
    </location>
</feature>
<organism evidence="4 5">
    <name type="scientific">Gulbenkiania indica</name>
    <dbReference type="NCBI Taxonomy" id="375574"/>
    <lineage>
        <taxon>Bacteria</taxon>
        <taxon>Pseudomonadati</taxon>
        <taxon>Pseudomonadota</taxon>
        <taxon>Betaproteobacteria</taxon>
        <taxon>Neisseriales</taxon>
        <taxon>Chromobacteriaceae</taxon>
        <taxon>Gulbenkiania</taxon>
    </lineage>
</organism>
<dbReference type="RefSeq" id="WP_055433699.1">
    <property type="nucleotide sequence ID" value="NZ_CYHA01000002.1"/>
</dbReference>
<dbReference type="GO" id="GO:0047372">
    <property type="term" value="F:monoacylglycerol lipase activity"/>
    <property type="evidence" value="ECO:0007669"/>
    <property type="project" value="TreeGrafter"/>
</dbReference>
<dbReference type="PANTHER" id="PTHR10794:SF94">
    <property type="entry name" value="ESTERASE YHET-RELATED"/>
    <property type="match status" value="1"/>
</dbReference>
<evidence type="ECO:0000313" key="5">
    <source>
        <dbReference type="Proteomes" id="UP000243535"/>
    </source>
</evidence>
<feature type="active site" description="Charge relay system" evidence="2">
    <location>
        <position position="287"/>
    </location>
</feature>
<sequence length="332" mass="36060">MSYHAPSWLRGGHAQTIWPAVAIREPAPPYHRSHWTTPDGAQIAVDTVAGQPGAPLVLLFHGLEGSSDSHYARALANAALARGWWCVVPHFRGCGGEANTTRRAYHAGDSEEVRWICERLAVRHPLLFAAGVSLGGNMLLKYLGEAGDETPVHTAAAISAPLDLAAASTRLDVGLGRHVYTRMFLSTLKPKALGQWQAHPDLFDVRSLRQARTFREFDQIVTAPLHGFAGAEDYWERASSKPYLQTIARPTLVLNAVNDPFLPPSALPTPADVSPAVTLEQPAEGGHVGFVTGRFPGRIDWLPQRLLSFFDHSLSAGAARSVPKETCNVRHS</sequence>